<feature type="modified residue" description="4-aspartylphosphate" evidence="7">
    <location>
        <position position="54"/>
    </location>
</feature>
<evidence type="ECO:0000256" key="4">
    <source>
        <dbReference type="ARBA" id="ARBA00023125"/>
    </source>
</evidence>
<dbReference type="CDD" id="cd00383">
    <property type="entry name" value="trans_reg_C"/>
    <property type="match status" value="1"/>
</dbReference>
<dbReference type="InterPro" id="IPR001867">
    <property type="entry name" value="OmpR/PhoB-type_DNA-bd"/>
</dbReference>
<keyword evidence="5" id="KW-0010">Activator</keyword>
<evidence type="ECO:0000256" key="2">
    <source>
        <dbReference type="ARBA" id="ARBA00023012"/>
    </source>
</evidence>
<protein>
    <submittedName>
        <fullName evidence="12">DNA-binding response regulator</fullName>
    </submittedName>
</protein>
<dbReference type="PROSITE" id="PS51755">
    <property type="entry name" value="OMPR_PHOB"/>
    <property type="match status" value="1"/>
</dbReference>
<evidence type="ECO:0000313" key="12">
    <source>
        <dbReference type="EMBL" id="RCA11852.1"/>
    </source>
</evidence>
<evidence type="ECO:0000313" key="13">
    <source>
        <dbReference type="Proteomes" id="UP000220669"/>
    </source>
</evidence>
<dbReference type="InterPro" id="IPR039420">
    <property type="entry name" value="WalR-like"/>
</dbReference>
<feature type="domain" description="Response regulatory" evidence="9">
    <location>
        <begin position="5"/>
        <end position="120"/>
    </location>
</feature>
<feature type="domain" description="OmpR/PhoB-type" evidence="10">
    <location>
        <begin position="135"/>
        <end position="233"/>
    </location>
</feature>
<dbReference type="GeneID" id="56742714"/>
<evidence type="ECO:0000256" key="7">
    <source>
        <dbReference type="PROSITE-ProRule" id="PRU00169"/>
    </source>
</evidence>
<gene>
    <name evidence="11" type="ORF">CRM96_14390</name>
    <name evidence="12" type="ORF">EA71_00056</name>
</gene>
<dbReference type="GO" id="GO:0005829">
    <property type="term" value="C:cytosol"/>
    <property type="evidence" value="ECO:0007669"/>
    <property type="project" value="TreeGrafter"/>
</dbReference>
<keyword evidence="6" id="KW-0804">Transcription</keyword>
<reference evidence="12 14" key="1">
    <citation type="submission" date="2015-06" db="EMBL/GenBank/DDBJ databases">
        <title>The Genome Sequence of Enterococcus durans 4EA1.</title>
        <authorList>
            <consortium name="The Broad Institute Genomics Platform"/>
            <consortium name="The Broad Institute Genome Sequencing Center for Infectious Disease"/>
            <person name="Earl A.M."/>
            <person name="Van Tyne D."/>
            <person name="Lebreton F."/>
            <person name="Saavedra J.T."/>
            <person name="Gilmore M.S."/>
            <person name="Manson Mcguire A."/>
            <person name="Clock S."/>
            <person name="Crupain M."/>
            <person name="Rangan U."/>
            <person name="Young S."/>
            <person name="Abouelleil A."/>
            <person name="Cao P."/>
            <person name="Chapman S.B."/>
            <person name="Griggs A."/>
            <person name="Priest M."/>
            <person name="Shea T."/>
            <person name="Wortman J."/>
            <person name="Nusbaum C."/>
            <person name="Birren B."/>
        </authorList>
    </citation>
    <scope>NUCLEOTIDE SEQUENCE [LARGE SCALE GENOMIC DNA]</scope>
    <source>
        <strain evidence="12 14">4EA1</strain>
    </source>
</reference>
<evidence type="ECO:0000256" key="3">
    <source>
        <dbReference type="ARBA" id="ARBA00023015"/>
    </source>
</evidence>
<evidence type="ECO:0000256" key="6">
    <source>
        <dbReference type="ARBA" id="ARBA00023163"/>
    </source>
</evidence>
<dbReference type="InterPro" id="IPR011006">
    <property type="entry name" value="CheY-like_superfamily"/>
</dbReference>
<dbReference type="SMART" id="SM00862">
    <property type="entry name" value="Trans_reg_C"/>
    <property type="match status" value="1"/>
</dbReference>
<dbReference type="Pfam" id="PF00486">
    <property type="entry name" value="Trans_reg_C"/>
    <property type="match status" value="1"/>
</dbReference>
<dbReference type="PANTHER" id="PTHR48111">
    <property type="entry name" value="REGULATOR OF RPOS"/>
    <property type="match status" value="1"/>
</dbReference>
<dbReference type="Proteomes" id="UP000220669">
    <property type="component" value="Unassembled WGS sequence"/>
</dbReference>
<dbReference type="Proteomes" id="UP000252797">
    <property type="component" value="Unassembled WGS sequence"/>
</dbReference>
<dbReference type="OrthoDB" id="9790442at2"/>
<evidence type="ECO:0000313" key="11">
    <source>
        <dbReference type="EMBL" id="PEH46089.1"/>
    </source>
</evidence>
<dbReference type="AlphaFoldDB" id="A0A2A7SRL3"/>
<comment type="caution">
    <text evidence="12">The sequence shown here is derived from an EMBL/GenBank/DDBJ whole genome shotgun (WGS) entry which is preliminary data.</text>
</comment>
<dbReference type="PANTHER" id="PTHR48111:SF52">
    <property type="entry name" value="TRANSCRIPTIONAL REGULATORY PROTEIN YVRH"/>
    <property type="match status" value="1"/>
</dbReference>
<dbReference type="InterPro" id="IPR036388">
    <property type="entry name" value="WH-like_DNA-bd_sf"/>
</dbReference>
<evidence type="ECO:0000313" key="14">
    <source>
        <dbReference type="Proteomes" id="UP000252797"/>
    </source>
</evidence>
<sequence length="244" mass="28399">MRNEKILIIDDEPSVRRLIWKALQSTGILVYQSDSVEKALDIITRVEFDLFLLDICLEHENDGYHLAQMIREANPFTPIFFLSGKTSEQEIINGLEVGADQYLTKPFSLDLLRAQVVAALDRNKVIRNHHSTAEKKEIIVGDFRFDQNRYQLYKNGQPIKLSSKEIQLMRFFMLNPDQVFSKEQIYSSVWEDGEFDANTIMVFVNHLRNKIETDPKNAQYIKTVWGIGYTFLPEGENNFSKNEK</sequence>
<keyword evidence="4 8" id="KW-0238">DNA-binding</keyword>
<dbReference type="Gene3D" id="1.10.10.10">
    <property type="entry name" value="Winged helix-like DNA-binding domain superfamily/Winged helix DNA-binding domain"/>
    <property type="match status" value="1"/>
</dbReference>
<organism evidence="12 14">
    <name type="scientific">Enterococcus durans</name>
    <dbReference type="NCBI Taxonomy" id="53345"/>
    <lineage>
        <taxon>Bacteria</taxon>
        <taxon>Bacillati</taxon>
        <taxon>Bacillota</taxon>
        <taxon>Bacilli</taxon>
        <taxon>Lactobacillales</taxon>
        <taxon>Enterococcaceae</taxon>
        <taxon>Enterococcus</taxon>
    </lineage>
</organism>
<accession>A0A2A7SRL3</accession>
<dbReference type="GO" id="GO:0000156">
    <property type="term" value="F:phosphorelay response regulator activity"/>
    <property type="evidence" value="ECO:0007669"/>
    <property type="project" value="TreeGrafter"/>
</dbReference>
<dbReference type="EMBL" id="PDEB01000004">
    <property type="protein sequence ID" value="PEH46089.1"/>
    <property type="molecule type" value="Genomic_DNA"/>
</dbReference>
<dbReference type="PROSITE" id="PS50110">
    <property type="entry name" value="RESPONSE_REGULATORY"/>
    <property type="match status" value="1"/>
</dbReference>
<dbReference type="Gene3D" id="3.40.50.2300">
    <property type="match status" value="1"/>
</dbReference>
<dbReference type="GO" id="GO:0000976">
    <property type="term" value="F:transcription cis-regulatory region binding"/>
    <property type="evidence" value="ECO:0007669"/>
    <property type="project" value="TreeGrafter"/>
</dbReference>
<dbReference type="FunFam" id="1.10.10.10:FF:000018">
    <property type="entry name" value="DNA-binding response regulator ResD"/>
    <property type="match status" value="1"/>
</dbReference>
<evidence type="ECO:0000259" key="10">
    <source>
        <dbReference type="PROSITE" id="PS51755"/>
    </source>
</evidence>
<dbReference type="GO" id="GO:0032993">
    <property type="term" value="C:protein-DNA complex"/>
    <property type="evidence" value="ECO:0007669"/>
    <property type="project" value="TreeGrafter"/>
</dbReference>
<evidence type="ECO:0000256" key="5">
    <source>
        <dbReference type="ARBA" id="ARBA00023159"/>
    </source>
</evidence>
<dbReference type="SUPFAM" id="SSF52172">
    <property type="entry name" value="CheY-like"/>
    <property type="match status" value="1"/>
</dbReference>
<dbReference type="SMART" id="SM00448">
    <property type="entry name" value="REC"/>
    <property type="match status" value="1"/>
</dbReference>
<reference evidence="11 13" key="2">
    <citation type="submission" date="2017-09" db="EMBL/GenBank/DDBJ databases">
        <title>FDA dAtabase for Regulatory Grade micrObial Sequences (FDA-ARGOS): Supporting development and validation of Infectious Disease Dx tests.</title>
        <authorList>
            <person name="Minogue T."/>
            <person name="Wolcott M."/>
            <person name="Wasieloski L."/>
            <person name="Aguilar W."/>
            <person name="Moore D."/>
            <person name="Tallon L.J."/>
            <person name="Sadzewicz L."/>
            <person name="Ott S."/>
            <person name="Zhao X."/>
            <person name="Nagaraj S."/>
            <person name="Vavikolanu K."/>
            <person name="Aluvathingal J."/>
            <person name="Nadendla S."/>
            <person name="Sichtig H."/>
        </authorList>
    </citation>
    <scope>NUCLEOTIDE SEQUENCE [LARGE SCALE GENOMIC DNA]</scope>
    <source>
        <strain evidence="11 13">FDAARGOS_396</strain>
    </source>
</reference>
<evidence type="ECO:0000256" key="1">
    <source>
        <dbReference type="ARBA" id="ARBA00022553"/>
    </source>
</evidence>
<keyword evidence="3" id="KW-0805">Transcription regulation</keyword>
<name>A0A2A7SRL3_9ENTE</name>
<keyword evidence="2" id="KW-0902">Two-component regulatory system</keyword>
<evidence type="ECO:0000256" key="8">
    <source>
        <dbReference type="PROSITE-ProRule" id="PRU01091"/>
    </source>
</evidence>
<proteinExistence type="predicted"/>
<dbReference type="RefSeq" id="WP_016177146.1">
    <property type="nucleotide sequence ID" value="NZ_CABGKH010000001.1"/>
</dbReference>
<dbReference type="CDD" id="cd17574">
    <property type="entry name" value="REC_OmpR"/>
    <property type="match status" value="1"/>
</dbReference>
<dbReference type="InterPro" id="IPR001789">
    <property type="entry name" value="Sig_transdc_resp-reg_receiver"/>
</dbReference>
<dbReference type="EMBL" id="LEPB01000001">
    <property type="protein sequence ID" value="RCA11852.1"/>
    <property type="molecule type" value="Genomic_DNA"/>
</dbReference>
<keyword evidence="1 7" id="KW-0597">Phosphoprotein</keyword>
<evidence type="ECO:0000259" key="9">
    <source>
        <dbReference type="PROSITE" id="PS50110"/>
    </source>
</evidence>
<feature type="DNA-binding region" description="OmpR/PhoB-type" evidence="8">
    <location>
        <begin position="135"/>
        <end position="233"/>
    </location>
</feature>
<dbReference type="Pfam" id="PF00072">
    <property type="entry name" value="Response_reg"/>
    <property type="match status" value="1"/>
</dbReference>
<dbReference type="GO" id="GO:0006355">
    <property type="term" value="P:regulation of DNA-templated transcription"/>
    <property type="evidence" value="ECO:0007669"/>
    <property type="project" value="InterPro"/>
</dbReference>